<name>A0A2I2G8X9_9EURO</name>
<protein>
    <submittedName>
        <fullName evidence="1">Uncharacterized protein</fullName>
    </submittedName>
</protein>
<dbReference type="VEuPathDB" id="FungiDB:P170DRAFT_181953"/>
<keyword evidence="2" id="KW-1185">Reference proteome</keyword>
<dbReference type="GeneID" id="36550362"/>
<organism evidence="1 2">
    <name type="scientific">Aspergillus steynii IBT 23096</name>
    <dbReference type="NCBI Taxonomy" id="1392250"/>
    <lineage>
        <taxon>Eukaryota</taxon>
        <taxon>Fungi</taxon>
        <taxon>Dikarya</taxon>
        <taxon>Ascomycota</taxon>
        <taxon>Pezizomycotina</taxon>
        <taxon>Eurotiomycetes</taxon>
        <taxon>Eurotiomycetidae</taxon>
        <taxon>Eurotiales</taxon>
        <taxon>Aspergillaceae</taxon>
        <taxon>Aspergillus</taxon>
        <taxon>Aspergillus subgen. Circumdati</taxon>
    </lineage>
</organism>
<dbReference type="EMBL" id="MSFO01000004">
    <property type="protein sequence ID" value="PLB49334.1"/>
    <property type="molecule type" value="Genomic_DNA"/>
</dbReference>
<sequence>MQLRRMQMILPDWLQACGLYLVWNDLRQIRNPGVSVCPRCGIPASGSPSHRLQAAVEDVVQVGIPYPGPPDSRPITQASRDVTAHTDAVQVQTKAQKQAILTRRCLRRLTLYGAYRVDMPIPDTPAFDYTPAMRGIVERILAANELARGQSSEHLDQYKKQCAEIGHAMDTVKGVGSVSHNYDPFSSSNDIFGSRQDLVKEVGLVRM</sequence>
<comment type="caution">
    <text evidence="1">The sequence shown here is derived from an EMBL/GenBank/DDBJ whole genome shotgun (WGS) entry which is preliminary data.</text>
</comment>
<gene>
    <name evidence="1" type="ORF">P170DRAFT_181953</name>
</gene>
<evidence type="ECO:0000313" key="2">
    <source>
        <dbReference type="Proteomes" id="UP000234275"/>
    </source>
</evidence>
<accession>A0A2I2G8X9</accession>
<proteinExistence type="predicted"/>
<dbReference type="AlphaFoldDB" id="A0A2I2G8X9"/>
<dbReference type="Proteomes" id="UP000234275">
    <property type="component" value="Unassembled WGS sequence"/>
</dbReference>
<reference evidence="1 2" key="1">
    <citation type="submission" date="2016-12" db="EMBL/GenBank/DDBJ databases">
        <title>The genomes of Aspergillus section Nigri reveals drivers in fungal speciation.</title>
        <authorList>
            <consortium name="DOE Joint Genome Institute"/>
            <person name="Vesth T.C."/>
            <person name="Nybo J."/>
            <person name="Theobald S."/>
            <person name="Brandl J."/>
            <person name="Frisvad J.C."/>
            <person name="Nielsen K.F."/>
            <person name="Lyhne E.K."/>
            <person name="Kogle M.E."/>
            <person name="Kuo A."/>
            <person name="Riley R."/>
            <person name="Clum A."/>
            <person name="Nolan M."/>
            <person name="Lipzen A."/>
            <person name="Salamov A."/>
            <person name="Henrissat B."/>
            <person name="Wiebenga A."/>
            <person name="De Vries R.P."/>
            <person name="Grigoriev I.V."/>
            <person name="Mortensen U.H."/>
            <person name="Andersen M.R."/>
            <person name="Baker S.E."/>
        </authorList>
    </citation>
    <scope>NUCLEOTIDE SEQUENCE [LARGE SCALE GENOMIC DNA]</scope>
    <source>
        <strain evidence="1 2">IBT 23096</strain>
    </source>
</reference>
<evidence type="ECO:0000313" key="1">
    <source>
        <dbReference type="EMBL" id="PLB49334.1"/>
    </source>
</evidence>
<dbReference type="RefSeq" id="XP_024704636.1">
    <property type="nucleotide sequence ID" value="XM_024842664.1"/>
</dbReference>